<accession>A0A4R4ZBZ6</accession>
<dbReference type="Pfam" id="PF20628">
    <property type="entry name" value="Dyp_perox_C"/>
    <property type="match status" value="1"/>
</dbReference>
<evidence type="ECO:0000256" key="1">
    <source>
        <dbReference type="ARBA" id="ARBA00001970"/>
    </source>
</evidence>
<gene>
    <name evidence="12" type="ORF">E1288_03500</name>
</gene>
<feature type="compositionally biased region" description="Low complexity" evidence="9">
    <location>
        <begin position="33"/>
        <end position="45"/>
    </location>
</feature>
<feature type="domain" description="DyP dimeric alpha+beta barrel" evidence="11">
    <location>
        <begin position="341"/>
        <end position="484"/>
    </location>
</feature>
<dbReference type="Pfam" id="PF21105">
    <property type="entry name" value="DyP_N"/>
    <property type="match status" value="1"/>
</dbReference>
<keyword evidence="5" id="KW-0732">Signal</keyword>
<dbReference type="SUPFAM" id="SSF54909">
    <property type="entry name" value="Dimeric alpha+beta barrel"/>
    <property type="match status" value="1"/>
</dbReference>
<comment type="similarity">
    <text evidence="8">Belongs to the DyP-type peroxidase family.</text>
</comment>
<comment type="caution">
    <text evidence="12">The sequence shown here is derived from an EMBL/GenBank/DDBJ whole genome shotgun (WGS) entry which is preliminary data.</text>
</comment>
<name>A0A4R4ZBZ6_9PSEU</name>
<dbReference type="PROSITE" id="PS51404">
    <property type="entry name" value="DYP_PEROXIDASE"/>
    <property type="match status" value="1"/>
</dbReference>
<keyword evidence="2 12" id="KW-0575">Peroxidase</keyword>
<dbReference type="GO" id="GO:0046872">
    <property type="term" value="F:metal ion binding"/>
    <property type="evidence" value="ECO:0007669"/>
    <property type="project" value="UniProtKB-KW"/>
</dbReference>
<dbReference type="InterPro" id="IPR006314">
    <property type="entry name" value="Dyp_peroxidase"/>
</dbReference>
<evidence type="ECO:0000256" key="2">
    <source>
        <dbReference type="ARBA" id="ARBA00022559"/>
    </source>
</evidence>
<evidence type="ECO:0000256" key="5">
    <source>
        <dbReference type="ARBA" id="ARBA00022729"/>
    </source>
</evidence>
<dbReference type="Pfam" id="PF07366">
    <property type="entry name" value="SnoaL"/>
    <property type="match status" value="1"/>
</dbReference>
<dbReference type="SUPFAM" id="SSF54427">
    <property type="entry name" value="NTF2-like"/>
    <property type="match status" value="1"/>
</dbReference>
<keyword evidence="7" id="KW-0408">Iron</keyword>
<reference evidence="12 13" key="1">
    <citation type="submission" date="2019-03" db="EMBL/GenBank/DDBJ databases">
        <title>Draft genome sequences of novel Actinobacteria.</title>
        <authorList>
            <person name="Sahin N."/>
            <person name="Ay H."/>
            <person name="Saygin H."/>
        </authorList>
    </citation>
    <scope>NUCLEOTIDE SEQUENCE [LARGE SCALE GENOMIC DNA]</scope>
    <source>
        <strain evidence="12 13">7K502</strain>
    </source>
</reference>
<comment type="cofactor">
    <cofactor evidence="1">
        <name>heme b</name>
        <dbReference type="ChEBI" id="CHEBI:60344"/>
    </cofactor>
</comment>
<proteinExistence type="inferred from homology"/>
<dbReference type="GO" id="GO:0005829">
    <property type="term" value="C:cytosol"/>
    <property type="evidence" value="ECO:0007669"/>
    <property type="project" value="TreeGrafter"/>
</dbReference>
<evidence type="ECO:0000256" key="4">
    <source>
        <dbReference type="ARBA" id="ARBA00022723"/>
    </source>
</evidence>
<dbReference type="Gene3D" id="3.10.450.50">
    <property type="match status" value="1"/>
</dbReference>
<dbReference type="NCBIfam" id="TIGR01413">
    <property type="entry name" value="Dyp_perox_fam"/>
    <property type="match status" value="1"/>
</dbReference>
<dbReference type="GO" id="GO:0030638">
    <property type="term" value="P:polyketide metabolic process"/>
    <property type="evidence" value="ECO:0007669"/>
    <property type="project" value="InterPro"/>
</dbReference>
<evidence type="ECO:0000256" key="8">
    <source>
        <dbReference type="ARBA" id="ARBA00025737"/>
    </source>
</evidence>
<evidence type="ECO:0000256" key="7">
    <source>
        <dbReference type="ARBA" id="ARBA00023004"/>
    </source>
</evidence>
<feature type="compositionally biased region" description="Basic and acidic residues" evidence="9">
    <location>
        <begin position="1"/>
        <end position="12"/>
    </location>
</feature>
<feature type="compositionally biased region" description="Basic and acidic residues" evidence="9">
    <location>
        <begin position="109"/>
        <end position="135"/>
    </location>
</feature>
<feature type="compositionally biased region" description="Low complexity" evidence="9">
    <location>
        <begin position="140"/>
        <end position="157"/>
    </location>
</feature>
<keyword evidence="13" id="KW-1185">Reference proteome</keyword>
<feature type="compositionally biased region" description="Basic residues" evidence="9">
    <location>
        <begin position="87"/>
        <end position="101"/>
    </location>
</feature>
<dbReference type="InterPro" id="IPR049509">
    <property type="entry name" value="DyP_N"/>
</dbReference>
<evidence type="ECO:0000256" key="6">
    <source>
        <dbReference type="ARBA" id="ARBA00023002"/>
    </source>
</evidence>
<dbReference type="InterPro" id="IPR011008">
    <property type="entry name" value="Dimeric_a/b-barrel"/>
</dbReference>
<evidence type="ECO:0000313" key="12">
    <source>
        <dbReference type="EMBL" id="TDD55526.1"/>
    </source>
</evidence>
<feature type="region of interest" description="Disordered" evidence="9">
    <location>
        <begin position="511"/>
        <end position="541"/>
    </location>
</feature>
<dbReference type="InterPro" id="IPR048328">
    <property type="entry name" value="Dyp_perox_C"/>
</dbReference>
<keyword evidence="6" id="KW-0560">Oxidoreductase</keyword>
<dbReference type="GO" id="GO:0020037">
    <property type="term" value="F:heme binding"/>
    <property type="evidence" value="ECO:0007669"/>
    <property type="project" value="InterPro"/>
</dbReference>
<feature type="domain" description="Dyp-type peroxidase C-terminal" evidence="10">
    <location>
        <begin position="711"/>
        <end position="756"/>
    </location>
</feature>
<evidence type="ECO:0000256" key="3">
    <source>
        <dbReference type="ARBA" id="ARBA00022617"/>
    </source>
</evidence>
<feature type="region of interest" description="Disordered" evidence="9">
    <location>
        <begin position="1"/>
        <end position="167"/>
    </location>
</feature>
<keyword evidence="3" id="KW-0349">Heme</keyword>
<evidence type="ECO:0000313" key="13">
    <source>
        <dbReference type="Proteomes" id="UP000294947"/>
    </source>
</evidence>
<evidence type="ECO:0000259" key="10">
    <source>
        <dbReference type="Pfam" id="PF20628"/>
    </source>
</evidence>
<sequence>MEQRQAGADRRAVRAGVHQRPAAARAAARRGRCPAAGPPHALGLPGRIGQRRPATGHRGPGGQPLHIPRDAPGLLPRRARHREDRRGHRHRHPRRRPRRPDHRALGLLRRHDADHAARAAHPADRAATDAGREAAGRWPAAGHGLSPGAAGPAASGRHAADHRAAAARTAAPGAAAAAPAAAGSAAAGRAAVVVVTGSHRWPVTPAADVVRSLIRRVYRGRDRAALELLVADDAAEVRAECLRILDLLAGFPDARPVLEDLIDDGGWIVARLTVHGTHLAAGPGPDAAEPTGRRIAAPLFGMFRVDGGRIVQSWQRLDEQVVAAGLADPANAVEPALELDEIQGNVLPGFRKDHFALVYLEIRDLARARARVARQADVVATAAEVLDFMRLFGAATRRRGHRPGLSATWRNLAFSCDALRRFAPDADQIDAPAFQEGMHSRAATPAADWVVGSPGSVPDVVVLLAADDEPGLAAECAALQAELGDGFDLRGIQRGAALPGEREHFGFRDGVSQPGIRGHRAAPPFDPITPRRDPRDVQRGHPGQRLVWPGEFVLGYPAQDAADPALPGPVADVGPQWTRNGTFLVYARYRQDTEGFAEFLTRAGAAIAEREPELADLSPHRLGALLVGRWRSGAPVMRAPGSDAPELGGSGRLNNDFAYRQATAPLPASAVCPVRYPPAPADPAGLRCPLGAHIRKAYLRDDTPPGAIAGDVQRHRMLRRGVPYTDETPTGVDRGLLFLSYQVSIERQFEFVLQQWLRNPSLRVPGEGVDPLLGVVPGGPTAVRIPVGDGGRAVEVDLERSWTELTGGGYFFVPSVSALRHLAGC</sequence>
<dbReference type="EMBL" id="SMKW01000003">
    <property type="protein sequence ID" value="TDD55526.1"/>
    <property type="molecule type" value="Genomic_DNA"/>
</dbReference>
<evidence type="ECO:0000259" key="11">
    <source>
        <dbReference type="Pfam" id="PF21105"/>
    </source>
</evidence>
<feature type="compositionally biased region" description="Basic and acidic residues" evidence="9">
    <location>
        <begin position="529"/>
        <end position="539"/>
    </location>
</feature>
<protein>
    <submittedName>
        <fullName evidence="12">Dyp-type peroxidase</fullName>
    </submittedName>
</protein>
<dbReference type="PANTHER" id="PTHR30521">
    <property type="entry name" value="DEFERROCHELATASE/PEROXIDASE"/>
    <property type="match status" value="1"/>
</dbReference>
<organism evidence="12 13">
    <name type="scientific">Saccharopolyspora elongata</name>
    <dbReference type="NCBI Taxonomy" id="2530387"/>
    <lineage>
        <taxon>Bacteria</taxon>
        <taxon>Bacillati</taxon>
        <taxon>Actinomycetota</taxon>
        <taxon>Actinomycetes</taxon>
        <taxon>Pseudonocardiales</taxon>
        <taxon>Pseudonocardiaceae</taxon>
        <taxon>Saccharopolyspora</taxon>
    </lineage>
</organism>
<dbReference type="Proteomes" id="UP000294947">
    <property type="component" value="Unassembled WGS sequence"/>
</dbReference>
<keyword evidence="4" id="KW-0479">Metal-binding</keyword>
<dbReference type="GO" id="GO:0004601">
    <property type="term" value="F:peroxidase activity"/>
    <property type="evidence" value="ECO:0007669"/>
    <property type="project" value="UniProtKB-KW"/>
</dbReference>
<dbReference type="InterPro" id="IPR009959">
    <property type="entry name" value="Cyclase_SnoaL-like"/>
</dbReference>
<dbReference type="InterPro" id="IPR032710">
    <property type="entry name" value="NTF2-like_dom_sf"/>
</dbReference>
<dbReference type="PANTHER" id="PTHR30521:SF4">
    <property type="entry name" value="DEFERROCHELATASE"/>
    <property type="match status" value="1"/>
</dbReference>
<evidence type="ECO:0000256" key="9">
    <source>
        <dbReference type="SAM" id="MobiDB-lite"/>
    </source>
</evidence>
<feature type="compositionally biased region" description="Low complexity" evidence="9">
    <location>
        <begin position="14"/>
        <end position="26"/>
    </location>
</feature>
<dbReference type="OrthoDB" id="236246at2"/>
<dbReference type="AlphaFoldDB" id="A0A4R4ZBZ6"/>